<gene>
    <name evidence="5" type="ORF">PFR001_LOCUS280</name>
    <name evidence="6" type="ORF">PFR002_LOCUS8640</name>
</gene>
<evidence type="ECO:0000256" key="1">
    <source>
        <dbReference type="ARBA" id="ARBA00006641"/>
    </source>
</evidence>
<reference evidence="6" key="2">
    <citation type="submission" date="2022-12" db="EMBL/GenBank/DDBJ databases">
        <authorList>
            <person name="Webb A."/>
        </authorList>
    </citation>
    <scope>NUCLEOTIDE SEQUENCE</scope>
    <source>
        <strain evidence="6">Pf2</strain>
    </source>
</reference>
<name>A0AAV0UPE0_9STRA</name>
<dbReference type="Proteomes" id="UP001157938">
    <property type="component" value="Unassembled WGS sequence"/>
</dbReference>
<dbReference type="SUPFAM" id="SSF53182">
    <property type="entry name" value="Pyrrolidone carboxyl peptidase (pyroglutamate aminopeptidase)"/>
    <property type="match status" value="1"/>
</dbReference>
<keyword evidence="7" id="KW-1185">Reference proteome</keyword>
<organism evidence="6 8">
    <name type="scientific">Peronospora farinosa</name>
    <dbReference type="NCBI Taxonomy" id="134698"/>
    <lineage>
        <taxon>Eukaryota</taxon>
        <taxon>Sar</taxon>
        <taxon>Stramenopiles</taxon>
        <taxon>Oomycota</taxon>
        <taxon>Peronosporomycetes</taxon>
        <taxon>Peronosporales</taxon>
        <taxon>Peronosporaceae</taxon>
        <taxon>Peronospora</taxon>
    </lineage>
</organism>
<evidence type="ECO:0000313" key="8">
    <source>
        <dbReference type="Proteomes" id="UP001159659"/>
    </source>
</evidence>
<dbReference type="AlphaFoldDB" id="A0AAV0UPE0"/>
<dbReference type="PANTHER" id="PTHR23402">
    <property type="entry name" value="PROTEASE FAMILY C15 PYROGLUTAMYL-PEPTIDASE I-RELATED"/>
    <property type="match status" value="1"/>
</dbReference>
<protein>
    <submittedName>
        <fullName evidence="6">Uncharacterized protein</fullName>
    </submittedName>
</protein>
<proteinExistence type="inferred from homology"/>
<sequence>MMAYTVADNDAANSTANAAIPSQKRDVYVTGFGKFGDILENPTTFLAKKLEEHHKVTESHVLEERGRPCIFLHFGVSAVARSVKLEQVGYNVADFRIPDERGYVAKDEVIHEGEPDNMTTKVPLEEMLMTLQAMHLKVSISTDPGRYICNYVYYRSLVWAKRQATKGHSRHLVLFVHVPEFRTLGFEDQMALASRIVDMVADL</sequence>
<dbReference type="Pfam" id="PF01470">
    <property type="entry name" value="Peptidase_C15"/>
    <property type="match status" value="1"/>
</dbReference>
<dbReference type="EMBL" id="CAKLBC010000006">
    <property type="protein sequence ID" value="CAH0484524.1"/>
    <property type="molecule type" value="Genomic_DNA"/>
</dbReference>
<evidence type="ECO:0000313" key="6">
    <source>
        <dbReference type="EMBL" id="CAI5738342.1"/>
    </source>
</evidence>
<dbReference type="InterPro" id="IPR016125">
    <property type="entry name" value="Peptidase_C15-like"/>
</dbReference>
<dbReference type="GO" id="GO:0006508">
    <property type="term" value="P:proteolysis"/>
    <property type="evidence" value="ECO:0007669"/>
    <property type="project" value="UniProtKB-KW"/>
</dbReference>
<evidence type="ECO:0000313" key="7">
    <source>
        <dbReference type="Proteomes" id="UP001157938"/>
    </source>
</evidence>
<evidence type="ECO:0000256" key="4">
    <source>
        <dbReference type="ARBA" id="ARBA00022807"/>
    </source>
</evidence>
<evidence type="ECO:0000313" key="5">
    <source>
        <dbReference type="EMBL" id="CAH0484524.1"/>
    </source>
</evidence>
<comment type="caution">
    <text evidence="6">The sequence shown here is derived from an EMBL/GenBank/DDBJ whole genome shotgun (WGS) entry which is preliminary data.</text>
</comment>
<keyword evidence="2" id="KW-0645">Protease</keyword>
<dbReference type="Proteomes" id="UP001159659">
    <property type="component" value="Unassembled WGS sequence"/>
</dbReference>
<dbReference type="PANTHER" id="PTHR23402:SF1">
    <property type="entry name" value="PYROGLUTAMYL-PEPTIDASE I"/>
    <property type="match status" value="1"/>
</dbReference>
<keyword evidence="4" id="KW-0788">Thiol protease</keyword>
<comment type="similarity">
    <text evidence="1">Belongs to the peptidase C15 family.</text>
</comment>
<reference evidence="5 7" key="1">
    <citation type="submission" date="2021-11" db="EMBL/GenBank/DDBJ databases">
        <authorList>
            <person name="Islam A."/>
            <person name="Islam S."/>
            <person name="Flora M.S."/>
            <person name="Rahman M."/>
            <person name="Ziaur R.M."/>
            <person name="Epstein J.H."/>
            <person name="Hassan M."/>
            <person name="Klassen M."/>
            <person name="Woodard K."/>
            <person name="Webb A."/>
            <person name="Webby R.J."/>
            <person name="El Zowalaty M.E."/>
        </authorList>
    </citation>
    <scope>NUCLEOTIDE SEQUENCE [LARGE SCALE GENOMIC DNA]</scope>
    <source>
        <strain evidence="5">Pf1</strain>
    </source>
</reference>
<dbReference type="InterPro" id="IPR036440">
    <property type="entry name" value="Peptidase_C15-like_sf"/>
</dbReference>
<evidence type="ECO:0000256" key="2">
    <source>
        <dbReference type="ARBA" id="ARBA00022670"/>
    </source>
</evidence>
<dbReference type="GO" id="GO:0008234">
    <property type="term" value="F:cysteine-type peptidase activity"/>
    <property type="evidence" value="ECO:0007669"/>
    <property type="project" value="UniProtKB-KW"/>
</dbReference>
<dbReference type="Gene3D" id="3.40.630.20">
    <property type="entry name" value="Peptidase C15, pyroglutamyl peptidase I-like"/>
    <property type="match status" value="1"/>
</dbReference>
<keyword evidence="3" id="KW-0378">Hydrolase</keyword>
<dbReference type="EMBL" id="CANTFK010000986">
    <property type="protein sequence ID" value="CAI5738342.1"/>
    <property type="molecule type" value="Genomic_DNA"/>
</dbReference>
<evidence type="ECO:0000256" key="3">
    <source>
        <dbReference type="ARBA" id="ARBA00022801"/>
    </source>
</evidence>
<accession>A0AAV0UPE0</accession>